<dbReference type="AlphaFoldDB" id="A0A1X6NHE2"/>
<dbReference type="OrthoDB" id="68328at2759"/>
<dbReference type="PROSITE" id="PS00753">
    <property type="entry name" value="XPA_2"/>
    <property type="match status" value="1"/>
</dbReference>
<name>A0A1X6NHE2_9APHY</name>
<protein>
    <submittedName>
        <fullName evidence="8">Uncharacterized protein</fullName>
    </submittedName>
</protein>
<dbReference type="CDD" id="cd03445">
    <property type="entry name" value="Thioesterase_II_repeat2"/>
    <property type="match status" value="1"/>
</dbReference>
<dbReference type="GO" id="GO:1901255">
    <property type="term" value="P:nucleotide-excision repair involved in interstrand cross-link repair"/>
    <property type="evidence" value="ECO:0007669"/>
    <property type="project" value="TreeGrafter"/>
</dbReference>
<dbReference type="InterPro" id="IPR009061">
    <property type="entry name" value="DNA-bd_dom_put_sf"/>
</dbReference>
<evidence type="ECO:0000256" key="2">
    <source>
        <dbReference type="ARBA" id="ARBA00022833"/>
    </source>
</evidence>
<dbReference type="Pfam" id="PF05181">
    <property type="entry name" value="XPA_C"/>
    <property type="match status" value="1"/>
</dbReference>
<dbReference type="EMBL" id="KZ110591">
    <property type="protein sequence ID" value="OSX67783.1"/>
    <property type="molecule type" value="Genomic_DNA"/>
</dbReference>
<reference evidence="8 9" key="1">
    <citation type="submission" date="2017-04" db="EMBL/GenBank/DDBJ databases">
        <title>Genome Sequence of the Model Brown-Rot Fungus Postia placenta SB12.</title>
        <authorList>
            <consortium name="DOE Joint Genome Institute"/>
            <person name="Gaskell J."/>
            <person name="Kersten P."/>
            <person name="Larrondo L.F."/>
            <person name="Canessa P."/>
            <person name="Martinez D."/>
            <person name="Hibbett D."/>
            <person name="Schmoll M."/>
            <person name="Kubicek C.P."/>
            <person name="Martinez A.T."/>
            <person name="Yadav J."/>
            <person name="Master E."/>
            <person name="Magnuson J.K."/>
            <person name="James T."/>
            <person name="Yaver D."/>
            <person name="Berka R."/>
            <person name="Labutti K."/>
            <person name="Lipzen A."/>
            <person name="Aerts A."/>
            <person name="Barry K."/>
            <person name="Henrissat B."/>
            <person name="Blanchette R."/>
            <person name="Grigoriev I."/>
            <person name="Cullen D."/>
        </authorList>
    </citation>
    <scope>NUCLEOTIDE SEQUENCE [LARGE SCALE GENOMIC DNA]</scope>
    <source>
        <strain evidence="8 9">MAD-698-R-SB12</strain>
    </source>
</reference>
<dbReference type="SUPFAM" id="SSF54637">
    <property type="entry name" value="Thioesterase/thiol ester dehydrase-isomerase"/>
    <property type="match status" value="2"/>
</dbReference>
<dbReference type="SUPFAM" id="SSF46955">
    <property type="entry name" value="Putative DNA-binding domain"/>
    <property type="match status" value="1"/>
</dbReference>
<dbReference type="InterPro" id="IPR029069">
    <property type="entry name" value="HotDog_dom_sf"/>
</dbReference>
<evidence type="ECO:0000256" key="4">
    <source>
        <dbReference type="SAM" id="MobiDB-lite"/>
    </source>
</evidence>
<dbReference type="RefSeq" id="XP_024344577.1">
    <property type="nucleotide sequence ID" value="XM_024478200.1"/>
</dbReference>
<dbReference type="PANTHER" id="PTHR10142">
    <property type="entry name" value="DNA REPAIR PROTEIN COMPLEMENTING XP-A CELLS"/>
    <property type="match status" value="1"/>
</dbReference>
<dbReference type="PANTHER" id="PTHR10142:SF0">
    <property type="entry name" value="DNA REPAIR PROTEIN COMPLEMENTING XP-A CELLS"/>
    <property type="match status" value="1"/>
</dbReference>
<dbReference type="InterPro" id="IPR037129">
    <property type="entry name" value="XPA_sf"/>
</dbReference>
<dbReference type="InterPro" id="IPR049449">
    <property type="entry name" value="TesB_ACOT8-like_N"/>
</dbReference>
<dbReference type="CDD" id="cd03444">
    <property type="entry name" value="Thioesterase_II_repeat1"/>
    <property type="match status" value="1"/>
</dbReference>
<organism evidence="8 9">
    <name type="scientific">Postia placenta MAD-698-R-SB12</name>
    <dbReference type="NCBI Taxonomy" id="670580"/>
    <lineage>
        <taxon>Eukaryota</taxon>
        <taxon>Fungi</taxon>
        <taxon>Dikarya</taxon>
        <taxon>Basidiomycota</taxon>
        <taxon>Agaricomycotina</taxon>
        <taxon>Agaricomycetes</taxon>
        <taxon>Polyporales</taxon>
        <taxon>Adustoporiaceae</taxon>
        <taxon>Rhodonia</taxon>
    </lineage>
</organism>
<sequence length="626" mass="71250">MANSEAGPSSYRPSTPPPRPPENLELTPEMIKRVEINRLRAKAKQRERELEASTSSAPNANGKRPLGVIPASSTSPTAPKPQPKLRRDSRLGKYFEYDLSKMVNSKGGFLLEDGKEADAELMAKEKERERQRAMQNLDPPLFLDPKLNPKCNECQSVDIDQTYKKVFGCLVCNKCKNEKPEKYSLLTKTECKEDYLLTDREDTHNAAELRDQELMPHLLKANPHKSTFANMMLFLRYQVEDFAWKKWGTPEALDAEYERRMAEKKKKKKKKFEESLRELRRRTRETVWQRRKDQEHKHVFGVVEKGRDGAGKQMTEVSRQEEHEQIATSLEVEQLDVNLFRSKSLWLPVRARGVYGGQVISQALVSATNCVDPAYGLHCYFLLGASPADPVIYHVGRVRDGRSYVTRSVKATQRGRTVFVMLCSFQRPELGQPVYHWPMPTGVPQPESCEDVEGYYERMLGYEGLDSKLKEYAKEYTTERKKSPMAIKNAGITNSSDGAVVYMWWFKARNIPKYDAPFQKCILSYISDSQFIGVVRRTLGLNEHYEGPKQLTMLVSRITSDSFDCGDWLLYVVEAPRAGSGRGVVHGRMYTRTGTLVAVTSQEGVVRARGTAAPPQPSKDQSKAKL</sequence>
<comment type="subcellular location">
    <subcellularLocation>
        <location evidence="1">Nucleus</location>
    </subcellularLocation>
</comment>
<dbReference type="Pfam" id="PF20789">
    <property type="entry name" value="4HBT_3C"/>
    <property type="match status" value="1"/>
</dbReference>
<dbReference type="Gene3D" id="2.40.160.210">
    <property type="entry name" value="Acyl-CoA thioesterase, double hotdog domain"/>
    <property type="match status" value="1"/>
</dbReference>
<keyword evidence="3" id="KW-0539">Nucleus</keyword>
<evidence type="ECO:0000259" key="6">
    <source>
        <dbReference type="Pfam" id="PF13622"/>
    </source>
</evidence>
<dbReference type="InterPro" id="IPR049450">
    <property type="entry name" value="ACOT8-like_C"/>
</dbReference>
<evidence type="ECO:0000256" key="1">
    <source>
        <dbReference type="ARBA" id="ARBA00004123"/>
    </source>
</evidence>
<gene>
    <name evidence="8" type="ORF">POSPLADRAFT_1042974</name>
</gene>
<proteinExistence type="predicted"/>
<feature type="region of interest" description="Disordered" evidence="4">
    <location>
        <begin position="607"/>
        <end position="626"/>
    </location>
</feature>
<evidence type="ECO:0000259" key="7">
    <source>
        <dbReference type="Pfam" id="PF20789"/>
    </source>
</evidence>
<evidence type="ECO:0000313" key="9">
    <source>
        <dbReference type="Proteomes" id="UP000194127"/>
    </source>
</evidence>
<keyword evidence="9" id="KW-1185">Reference proteome</keyword>
<evidence type="ECO:0000259" key="5">
    <source>
        <dbReference type="Pfam" id="PF05181"/>
    </source>
</evidence>
<dbReference type="GO" id="GO:0000110">
    <property type="term" value="C:nucleotide-excision repair factor 1 complex"/>
    <property type="evidence" value="ECO:0007669"/>
    <property type="project" value="TreeGrafter"/>
</dbReference>
<dbReference type="GO" id="GO:0003684">
    <property type="term" value="F:damaged DNA binding"/>
    <property type="evidence" value="ECO:0007669"/>
    <property type="project" value="InterPro"/>
</dbReference>
<dbReference type="InterPro" id="IPR042171">
    <property type="entry name" value="Acyl-CoA_hotdog"/>
</dbReference>
<feature type="compositionally biased region" description="Basic and acidic residues" evidence="4">
    <location>
        <begin position="30"/>
        <end position="51"/>
    </location>
</feature>
<keyword evidence="2" id="KW-0862">Zinc</keyword>
<feature type="domain" description="Acyl-CoA thioesterase-like N-terminal HotDog" evidence="6">
    <location>
        <begin position="351"/>
        <end position="426"/>
    </location>
</feature>
<feature type="region of interest" description="Disordered" evidence="4">
    <location>
        <begin position="1"/>
        <end position="89"/>
    </location>
</feature>
<dbReference type="GO" id="GO:0006284">
    <property type="term" value="P:base-excision repair"/>
    <property type="evidence" value="ECO:0007669"/>
    <property type="project" value="TreeGrafter"/>
</dbReference>
<dbReference type="NCBIfam" id="TIGR00598">
    <property type="entry name" value="rad14"/>
    <property type="match status" value="1"/>
</dbReference>
<dbReference type="Proteomes" id="UP000194127">
    <property type="component" value="Unassembled WGS sequence"/>
</dbReference>
<dbReference type="InterPro" id="IPR022656">
    <property type="entry name" value="XPA_C"/>
</dbReference>
<feature type="domain" description="XPA C-terminal" evidence="5">
    <location>
        <begin position="182"/>
        <end position="239"/>
    </location>
</feature>
<evidence type="ECO:0000256" key="3">
    <source>
        <dbReference type="ARBA" id="ARBA00023242"/>
    </source>
</evidence>
<dbReference type="Gene3D" id="3.90.530.10">
    <property type="entry name" value="XPA C-terminal domain"/>
    <property type="match status" value="1"/>
</dbReference>
<dbReference type="STRING" id="670580.A0A1X6NHE2"/>
<evidence type="ECO:0000313" key="8">
    <source>
        <dbReference type="EMBL" id="OSX67783.1"/>
    </source>
</evidence>
<dbReference type="InterPro" id="IPR000465">
    <property type="entry name" value="XPA/RAD14"/>
</dbReference>
<dbReference type="Pfam" id="PF13622">
    <property type="entry name" value="4HBT_3"/>
    <property type="match status" value="1"/>
</dbReference>
<dbReference type="GeneID" id="36323150"/>
<dbReference type="CDD" id="cd21077">
    <property type="entry name" value="DBD_Rad14"/>
    <property type="match status" value="1"/>
</dbReference>
<dbReference type="InterPro" id="IPR022658">
    <property type="entry name" value="XPA_CS"/>
</dbReference>
<accession>A0A1X6NHE2</accession>
<dbReference type="GO" id="GO:0000715">
    <property type="term" value="P:nucleotide-excision repair, DNA damage recognition"/>
    <property type="evidence" value="ECO:0007669"/>
    <property type="project" value="TreeGrafter"/>
</dbReference>
<dbReference type="GO" id="GO:0070914">
    <property type="term" value="P:UV-damage excision repair"/>
    <property type="evidence" value="ECO:0007669"/>
    <property type="project" value="TreeGrafter"/>
</dbReference>
<feature type="domain" description="Acyl-CoA thioesterase-like C-terminal" evidence="7">
    <location>
        <begin position="494"/>
        <end position="606"/>
    </location>
</feature>